<dbReference type="InterPro" id="IPR023753">
    <property type="entry name" value="FAD/NAD-binding_dom"/>
</dbReference>
<keyword evidence="7" id="KW-1185">Reference proteome</keyword>
<dbReference type="Gene3D" id="3.50.50.60">
    <property type="entry name" value="FAD/NAD(P)-binding domain"/>
    <property type="match status" value="2"/>
</dbReference>
<dbReference type="InterPro" id="IPR041575">
    <property type="entry name" value="Rubredoxin_C"/>
</dbReference>
<dbReference type="EMBL" id="LGYO01000007">
    <property type="protein sequence ID" value="KNZ43132.1"/>
    <property type="molecule type" value="Genomic_DNA"/>
</dbReference>
<dbReference type="PRINTS" id="PR00411">
    <property type="entry name" value="PNDRDTASEI"/>
</dbReference>
<reference evidence="7" key="1">
    <citation type="submission" date="2015-07" db="EMBL/GenBank/DDBJ databases">
        <title>Draft genome sequence of Acetobacterium bakii DSM 8293, a potential psychrophilic chemical producer through syngas fermentation.</title>
        <authorList>
            <person name="Song Y."/>
            <person name="Hwang S."/>
            <person name="Cho B.-K."/>
        </authorList>
    </citation>
    <scope>NUCLEOTIDE SEQUENCE [LARGE SCALE GENOMIC DNA]</scope>
    <source>
        <strain evidence="7">DSM 8239</strain>
    </source>
</reference>
<evidence type="ECO:0000313" key="7">
    <source>
        <dbReference type="Proteomes" id="UP000036873"/>
    </source>
</evidence>
<evidence type="ECO:0000256" key="2">
    <source>
        <dbReference type="ARBA" id="ARBA00022630"/>
    </source>
</evidence>
<dbReference type="PANTHER" id="PTHR43429">
    <property type="entry name" value="PYRIDINE NUCLEOTIDE-DISULFIDE OXIDOREDUCTASE DOMAIN-CONTAINING"/>
    <property type="match status" value="1"/>
</dbReference>
<dbReference type="PANTHER" id="PTHR43429:SF3">
    <property type="entry name" value="NITRITE REDUCTASE [NAD(P)H]"/>
    <property type="match status" value="1"/>
</dbReference>
<evidence type="ECO:0000256" key="1">
    <source>
        <dbReference type="ARBA" id="ARBA00001974"/>
    </source>
</evidence>
<evidence type="ECO:0000259" key="4">
    <source>
        <dbReference type="Pfam" id="PF07992"/>
    </source>
</evidence>
<evidence type="ECO:0000256" key="3">
    <source>
        <dbReference type="ARBA" id="ARBA00022827"/>
    </source>
</evidence>
<sequence>MKKYKYVIIGNSAAAIGGVQGIRKGDLENEILILTAEPWQTYSRPLISYWLQGKVKREKMYYREPSFFTENNCQVRYAIPVEKINPKEKTINLADGEIIGYKNLLVATGSVPFVPPMIGLPENLNNTTNIFTFTTLEDAIGIREILTPKSKVVILGAGLIGLKAAEAMVSQSQSVIVVDLANRVLPSVLQEKSSDIVKKHLEAQSVSFILETSITEILKKDVLLSDGEKIPYDILILAVGTKPQCDLVREAGGEIGRGIVTDDRQQTSLKKVYAAGDCTQSLDMTSDTQKNLAILPNAFLQGEVAGMNMAGEETYYDQAFPLNSVGFMGLYIFSAGTYEGVVYESESPEEYKKLFIKDNVLKGFIIIGDCMRGGIYTDLIREQTDLSTIDLEMLISSPQIMIFNQNTRKEKLAQSH</sequence>
<accession>A0A0L6U469</accession>
<dbReference type="PRINTS" id="PR00368">
    <property type="entry name" value="FADPNR"/>
</dbReference>
<dbReference type="PATRIC" id="fig|52689.4.peg.3527"/>
<dbReference type="SUPFAM" id="SSF51905">
    <property type="entry name" value="FAD/NAD(P)-binding domain"/>
    <property type="match status" value="2"/>
</dbReference>
<dbReference type="AlphaFoldDB" id="A0A0L6U469"/>
<dbReference type="Gene3D" id="3.30.390.30">
    <property type="match status" value="1"/>
</dbReference>
<dbReference type="RefSeq" id="WP_050738874.1">
    <property type="nucleotide sequence ID" value="NZ_LGYO01000007.1"/>
</dbReference>
<dbReference type="Pfam" id="PF18267">
    <property type="entry name" value="Rubredoxin_C"/>
    <property type="match status" value="1"/>
</dbReference>
<dbReference type="InterPro" id="IPR050260">
    <property type="entry name" value="FAD-bd_OxRdtase"/>
</dbReference>
<gene>
    <name evidence="6" type="ORF">AKG39_03000</name>
</gene>
<dbReference type="Pfam" id="PF07992">
    <property type="entry name" value="Pyr_redox_2"/>
    <property type="match status" value="1"/>
</dbReference>
<comment type="caution">
    <text evidence="6">The sequence shown here is derived from an EMBL/GenBank/DDBJ whole genome shotgun (WGS) entry which is preliminary data.</text>
</comment>
<proteinExistence type="predicted"/>
<protein>
    <submittedName>
        <fullName evidence="6">Pyridine nucleotide-disulfide oxidoreductase</fullName>
    </submittedName>
</protein>
<dbReference type="InterPro" id="IPR016156">
    <property type="entry name" value="FAD/NAD-linked_Rdtase_dimer_sf"/>
</dbReference>
<evidence type="ECO:0000259" key="5">
    <source>
        <dbReference type="Pfam" id="PF18267"/>
    </source>
</evidence>
<dbReference type="InterPro" id="IPR036188">
    <property type="entry name" value="FAD/NAD-bd_sf"/>
</dbReference>
<organism evidence="6 7">
    <name type="scientific">Acetobacterium bakii</name>
    <dbReference type="NCBI Taxonomy" id="52689"/>
    <lineage>
        <taxon>Bacteria</taxon>
        <taxon>Bacillati</taxon>
        <taxon>Bacillota</taxon>
        <taxon>Clostridia</taxon>
        <taxon>Eubacteriales</taxon>
        <taxon>Eubacteriaceae</taxon>
        <taxon>Acetobacterium</taxon>
    </lineage>
</organism>
<keyword evidence="3" id="KW-0274">FAD</keyword>
<name>A0A0L6U469_9FIRM</name>
<comment type="cofactor">
    <cofactor evidence="1">
        <name>FAD</name>
        <dbReference type="ChEBI" id="CHEBI:57692"/>
    </cofactor>
</comment>
<feature type="domain" description="FAD/NAD(P)-binding" evidence="4">
    <location>
        <begin position="4"/>
        <end position="301"/>
    </location>
</feature>
<feature type="domain" description="NADH-rubredoxin oxidoreductase C-terminal" evidence="5">
    <location>
        <begin position="321"/>
        <end position="384"/>
    </location>
</feature>
<evidence type="ECO:0000313" key="6">
    <source>
        <dbReference type="EMBL" id="KNZ43132.1"/>
    </source>
</evidence>
<keyword evidence="2" id="KW-0285">Flavoprotein</keyword>
<dbReference type="GO" id="GO:0016491">
    <property type="term" value="F:oxidoreductase activity"/>
    <property type="evidence" value="ECO:0007669"/>
    <property type="project" value="InterPro"/>
</dbReference>
<dbReference type="OrthoDB" id="9807946at2"/>
<dbReference type="Proteomes" id="UP000036873">
    <property type="component" value="Unassembled WGS sequence"/>
</dbReference>
<dbReference type="STRING" id="52689.AKG39_03000"/>